<comment type="caution">
    <text evidence="2">The sequence shown here is derived from an EMBL/GenBank/DDBJ whole genome shotgun (WGS) entry which is preliminary data.</text>
</comment>
<keyword evidence="3" id="KW-1185">Reference proteome</keyword>
<organism evidence="2 3">
    <name type="scientific">Chryseolinea lacunae</name>
    <dbReference type="NCBI Taxonomy" id="2801331"/>
    <lineage>
        <taxon>Bacteria</taxon>
        <taxon>Pseudomonadati</taxon>
        <taxon>Bacteroidota</taxon>
        <taxon>Cytophagia</taxon>
        <taxon>Cytophagales</taxon>
        <taxon>Fulvivirgaceae</taxon>
        <taxon>Chryseolinea</taxon>
    </lineage>
</organism>
<gene>
    <name evidence="2" type="ORF">JI741_09515</name>
</gene>
<proteinExistence type="predicted"/>
<dbReference type="Proteomes" id="UP000613030">
    <property type="component" value="Unassembled WGS sequence"/>
</dbReference>
<name>A0ABS1KQ73_9BACT</name>
<keyword evidence="1" id="KW-1133">Transmembrane helix</keyword>
<reference evidence="2 3" key="1">
    <citation type="submission" date="2021-01" db="EMBL/GenBank/DDBJ databases">
        <title>Chryseolinea sp. Jin1 Genome sequencing and assembly.</title>
        <authorList>
            <person name="Kim I."/>
        </authorList>
    </citation>
    <scope>NUCLEOTIDE SEQUENCE [LARGE SCALE GENOMIC DNA]</scope>
    <source>
        <strain evidence="2 3">Jin1</strain>
    </source>
</reference>
<feature type="transmembrane region" description="Helical" evidence="1">
    <location>
        <begin position="7"/>
        <end position="33"/>
    </location>
</feature>
<dbReference type="RefSeq" id="WP_202008838.1">
    <property type="nucleotide sequence ID" value="NZ_JAERRB010000003.1"/>
</dbReference>
<dbReference type="EMBL" id="JAERRB010000003">
    <property type="protein sequence ID" value="MBL0741458.1"/>
    <property type="molecule type" value="Genomic_DNA"/>
</dbReference>
<evidence type="ECO:0000256" key="1">
    <source>
        <dbReference type="SAM" id="Phobius"/>
    </source>
</evidence>
<keyword evidence="1" id="KW-0812">Transmembrane</keyword>
<keyword evidence="1" id="KW-0472">Membrane</keyword>
<evidence type="ECO:0000313" key="2">
    <source>
        <dbReference type="EMBL" id="MBL0741458.1"/>
    </source>
</evidence>
<protein>
    <submittedName>
        <fullName evidence="2">Uncharacterized protein</fullName>
    </submittedName>
</protein>
<evidence type="ECO:0000313" key="3">
    <source>
        <dbReference type="Proteomes" id="UP000613030"/>
    </source>
</evidence>
<sequence>MEDPQRAIVILLIALAVLILLFLALRAIMLWYWKINKIVEIQQKQLNVLADIARSLRPKKEVISPSTPTPKINQK</sequence>
<accession>A0ABS1KQ73</accession>